<name>A0A4E0QXM4_FASHE</name>
<dbReference type="Proteomes" id="UP000230066">
    <property type="component" value="Unassembled WGS sequence"/>
</dbReference>
<accession>A0A4E0QXM4</accession>
<comment type="caution">
    <text evidence="1">The sequence shown here is derived from an EMBL/GenBank/DDBJ whole genome shotgun (WGS) entry which is preliminary data.</text>
</comment>
<proteinExistence type="predicted"/>
<sequence>MNLLSLYTKLASSMCSQLRCFSKVTVRPFVLVKPYEPHILPETCANPGRNNTLPRSYELMMQKVMHRLGPTRIGQKRLNRISLNLRAKKCSEATRLSTPEGRVVLHRRLIRGKSSLFTHAW</sequence>
<protein>
    <submittedName>
        <fullName evidence="1">Uncharacterized protein</fullName>
    </submittedName>
</protein>
<dbReference type="EMBL" id="JXXN02005233">
    <property type="protein sequence ID" value="THD20039.1"/>
    <property type="molecule type" value="Genomic_DNA"/>
</dbReference>
<evidence type="ECO:0000313" key="2">
    <source>
        <dbReference type="Proteomes" id="UP000230066"/>
    </source>
</evidence>
<keyword evidence="2" id="KW-1185">Reference proteome</keyword>
<organism evidence="1 2">
    <name type="scientific">Fasciola hepatica</name>
    <name type="common">Liver fluke</name>
    <dbReference type="NCBI Taxonomy" id="6192"/>
    <lineage>
        <taxon>Eukaryota</taxon>
        <taxon>Metazoa</taxon>
        <taxon>Spiralia</taxon>
        <taxon>Lophotrochozoa</taxon>
        <taxon>Platyhelminthes</taxon>
        <taxon>Trematoda</taxon>
        <taxon>Digenea</taxon>
        <taxon>Plagiorchiida</taxon>
        <taxon>Echinostomata</taxon>
        <taxon>Echinostomatoidea</taxon>
        <taxon>Fasciolidae</taxon>
        <taxon>Fasciola</taxon>
    </lineage>
</organism>
<dbReference type="AlphaFoldDB" id="A0A4E0QXM4"/>
<gene>
    <name evidence="1" type="ORF">D915_009132</name>
</gene>
<reference evidence="1" key="1">
    <citation type="submission" date="2019-03" db="EMBL/GenBank/DDBJ databases">
        <title>Improved annotation for the trematode Fasciola hepatica.</title>
        <authorList>
            <person name="Choi Y.-J."/>
            <person name="Martin J."/>
            <person name="Mitreva M."/>
        </authorList>
    </citation>
    <scope>NUCLEOTIDE SEQUENCE [LARGE SCALE GENOMIC DNA]</scope>
</reference>
<evidence type="ECO:0000313" key="1">
    <source>
        <dbReference type="EMBL" id="THD20039.1"/>
    </source>
</evidence>